<sequence length="133" mass="15365">MRQTTTPAVYFGNRPCKESRKYRFVKQQKPTSVPSTAGRHREPHSRKRSYDSSTSDSEDDFEPSYTQMQREYTARRRRFEKRYKPYTSSEESGSTYSSSDTEPEGPQRLLWPETPCPDKAAAAAAWHKMAASV</sequence>
<dbReference type="Proteomes" id="UP000677952">
    <property type="component" value="Segment"/>
</dbReference>
<accession>A0A6G7NP38</accession>
<dbReference type="GeneID" id="80536728"/>
<evidence type="ECO:0000313" key="2">
    <source>
        <dbReference type="EMBL" id="QIJ55525.1"/>
    </source>
</evidence>
<reference evidence="2" key="1">
    <citation type="submission" date="2020-01" db="EMBL/GenBank/DDBJ databases">
        <title>Novel DNA viruses discovered in Iberian hares (Lepus granatensis).</title>
        <authorList>
            <person name="Agueda-Pinto A."/>
            <person name="Kraberger S."/>
            <person name="Lund M.C."/>
            <person name="Gortazar C."/>
            <person name="McFadden G."/>
            <person name="Esteves P.J."/>
            <person name="Varsani A."/>
        </authorList>
    </citation>
    <scope>NUCLEOTIDE SEQUENCE</scope>
    <source>
        <strain evidence="2">Lag01_EL_Anello4</strain>
    </source>
</reference>
<dbReference type="EMBL" id="MN994854">
    <property type="protein sequence ID" value="QIJ55525.1"/>
    <property type="molecule type" value="Genomic_DNA"/>
</dbReference>
<organism evidence="2 3">
    <name type="scientific">Lepus torque teno virus 1</name>
    <dbReference type="NCBI Taxonomy" id="2716318"/>
    <lineage>
        <taxon>Viruses</taxon>
        <taxon>Monodnaviria</taxon>
        <taxon>Shotokuvirae</taxon>
        <taxon>Commensaviricota</taxon>
        <taxon>Cardeaviricetes</taxon>
        <taxon>Sanitavirales</taxon>
        <taxon>Anelloviridae</taxon>
        <taxon>Aleptorquevirus</taxon>
        <taxon>Aleptorquevirus lepor1</taxon>
    </lineage>
</organism>
<dbReference type="KEGG" id="vg:80536728"/>
<feature type="region of interest" description="Disordered" evidence="1">
    <location>
        <begin position="1"/>
        <end position="116"/>
    </location>
</feature>
<evidence type="ECO:0000256" key="1">
    <source>
        <dbReference type="SAM" id="MobiDB-lite"/>
    </source>
</evidence>
<feature type="compositionally biased region" description="Low complexity" evidence="1">
    <location>
        <begin position="86"/>
        <end position="99"/>
    </location>
</feature>
<name>A0A6G7NP38_9VIRU</name>
<protein>
    <submittedName>
        <fullName evidence="2">ORF3</fullName>
    </submittedName>
</protein>
<keyword evidence="3" id="KW-1185">Reference proteome</keyword>
<evidence type="ECO:0000313" key="3">
    <source>
        <dbReference type="Proteomes" id="UP000677952"/>
    </source>
</evidence>
<proteinExistence type="predicted"/>
<dbReference type="RefSeq" id="YP_010798503.1">
    <property type="nucleotide sequence ID" value="NC_076483.1"/>
</dbReference>